<dbReference type="AlphaFoldDB" id="A0A8C5J7G0"/>
<feature type="region of interest" description="Disordered" evidence="1">
    <location>
        <begin position="45"/>
        <end position="64"/>
    </location>
</feature>
<dbReference type="Ensembl" id="ENSJHYT00000016944.1">
    <property type="protein sequence ID" value="ENSJHYP00000014009.1"/>
    <property type="gene ID" value="ENSJHYG00000010855.1"/>
</dbReference>
<protein>
    <submittedName>
        <fullName evidence="2">Uncharacterized protein</fullName>
    </submittedName>
</protein>
<evidence type="ECO:0000313" key="3">
    <source>
        <dbReference type="Proteomes" id="UP000694408"/>
    </source>
</evidence>
<reference evidence="2" key="1">
    <citation type="submission" date="2025-08" db="UniProtKB">
        <authorList>
            <consortium name="Ensembl"/>
        </authorList>
    </citation>
    <scope>IDENTIFICATION</scope>
</reference>
<evidence type="ECO:0000256" key="1">
    <source>
        <dbReference type="SAM" id="MobiDB-lite"/>
    </source>
</evidence>
<keyword evidence="3" id="KW-1185">Reference proteome</keyword>
<feature type="compositionally biased region" description="Low complexity" evidence="1">
    <location>
        <begin position="45"/>
        <end position="54"/>
    </location>
</feature>
<sequence length="133" mass="13531">MGAQGGVWGLRGGPEPPWFPRAPPRCSGTCGRCCPRAASASSAAPATAATPTAPGWCPQGHGRSTRCWSCWAAAAWSCGARTGRCCGRATTTSASCTPRAAGKRSSGWARPPSSTTWLLMVLLCPQIVGPTAG</sequence>
<organism evidence="2 3">
    <name type="scientific">Junco hyemalis</name>
    <name type="common">Dark-eyed junco</name>
    <dbReference type="NCBI Taxonomy" id="40217"/>
    <lineage>
        <taxon>Eukaryota</taxon>
        <taxon>Metazoa</taxon>
        <taxon>Chordata</taxon>
        <taxon>Craniata</taxon>
        <taxon>Vertebrata</taxon>
        <taxon>Euteleostomi</taxon>
        <taxon>Archelosauria</taxon>
        <taxon>Archosauria</taxon>
        <taxon>Dinosauria</taxon>
        <taxon>Saurischia</taxon>
        <taxon>Theropoda</taxon>
        <taxon>Coelurosauria</taxon>
        <taxon>Aves</taxon>
        <taxon>Neognathae</taxon>
        <taxon>Neoaves</taxon>
        <taxon>Telluraves</taxon>
        <taxon>Australaves</taxon>
        <taxon>Passeriformes</taxon>
        <taxon>Passerellidae</taxon>
        <taxon>Junco</taxon>
    </lineage>
</organism>
<proteinExistence type="predicted"/>
<accession>A0A8C5J7G0</accession>
<reference evidence="2" key="2">
    <citation type="submission" date="2025-09" db="UniProtKB">
        <authorList>
            <consortium name="Ensembl"/>
        </authorList>
    </citation>
    <scope>IDENTIFICATION</scope>
</reference>
<evidence type="ECO:0000313" key="2">
    <source>
        <dbReference type="Ensembl" id="ENSJHYP00000014009.1"/>
    </source>
</evidence>
<name>A0A8C5J7G0_JUNHY</name>
<dbReference type="Proteomes" id="UP000694408">
    <property type="component" value="Unplaced"/>
</dbReference>